<name>A0A0R2ALM2_9LACO</name>
<protein>
    <submittedName>
        <fullName evidence="2">Uncharacterized protein</fullName>
    </submittedName>
</protein>
<dbReference type="RefSeq" id="WP_054656980.1">
    <property type="nucleotide sequence ID" value="NZ_AYYQ01000035.1"/>
</dbReference>
<accession>A0A0R2ALM2</accession>
<comment type="caution">
    <text evidence="2">The sequence shown here is derived from an EMBL/GenBank/DDBJ whole genome shotgun (WGS) entry which is preliminary data.</text>
</comment>
<feature type="transmembrane region" description="Helical" evidence="1">
    <location>
        <begin position="6"/>
        <end position="23"/>
    </location>
</feature>
<feature type="transmembrane region" description="Helical" evidence="1">
    <location>
        <begin position="71"/>
        <end position="94"/>
    </location>
</feature>
<reference evidence="2 3" key="1">
    <citation type="journal article" date="2015" name="Genome Announc.">
        <title>Expanding the biotechnology potential of lactobacilli through comparative genomics of 213 strains and associated genera.</title>
        <authorList>
            <person name="Sun Z."/>
            <person name="Harris H.M."/>
            <person name="McCann A."/>
            <person name="Guo C."/>
            <person name="Argimon S."/>
            <person name="Zhang W."/>
            <person name="Yang X."/>
            <person name="Jeffery I.B."/>
            <person name="Cooney J.C."/>
            <person name="Kagawa T.F."/>
            <person name="Liu W."/>
            <person name="Song Y."/>
            <person name="Salvetti E."/>
            <person name="Wrobel A."/>
            <person name="Rasinkangas P."/>
            <person name="Parkhill J."/>
            <person name="Rea M.C."/>
            <person name="O'Sullivan O."/>
            <person name="Ritari J."/>
            <person name="Douillard F.P."/>
            <person name="Paul Ross R."/>
            <person name="Yang R."/>
            <person name="Briner A.E."/>
            <person name="Felis G.E."/>
            <person name="de Vos W.M."/>
            <person name="Barrangou R."/>
            <person name="Klaenhammer T.R."/>
            <person name="Caufield P.W."/>
            <person name="Cui Y."/>
            <person name="Zhang H."/>
            <person name="O'Toole P.W."/>
        </authorList>
    </citation>
    <scope>NUCLEOTIDE SEQUENCE [LARGE SCALE GENOMIC DNA]</scope>
    <source>
        <strain evidence="2 3">DSM 23829</strain>
    </source>
</reference>
<dbReference type="STRING" id="1423781.FD06_GL000503"/>
<dbReference type="PATRIC" id="fig|1423781.4.peg.516"/>
<keyword evidence="1" id="KW-0472">Membrane</keyword>
<dbReference type="AlphaFoldDB" id="A0A0R2ALM2"/>
<dbReference type="Proteomes" id="UP000052012">
    <property type="component" value="Unassembled WGS sequence"/>
</dbReference>
<evidence type="ECO:0000256" key="1">
    <source>
        <dbReference type="SAM" id="Phobius"/>
    </source>
</evidence>
<keyword evidence="1" id="KW-1133">Transmembrane helix</keyword>
<evidence type="ECO:0000313" key="3">
    <source>
        <dbReference type="Proteomes" id="UP000052012"/>
    </source>
</evidence>
<gene>
    <name evidence="2" type="ORF">FD06_GL000503</name>
</gene>
<proteinExistence type="predicted"/>
<evidence type="ECO:0000313" key="2">
    <source>
        <dbReference type="EMBL" id="KRM67783.1"/>
    </source>
</evidence>
<keyword evidence="1" id="KW-0812">Transmembrane</keyword>
<organism evidence="2 3">
    <name type="scientific">Apilactobacillus ozensis DSM 23829 = JCM 17196</name>
    <dbReference type="NCBI Taxonomy" id="1423781"/>
    <lineage>
        <taxon>Bacteria</taxon>
        <taxon>Bacillati</taxon>
        <taxon>Bacillota</taxon>
        <taxon>Bacilli</taxon>
        <taxon>Lactobacillales</taxon>
        <taxon>Lactobacillaceae</taxon>
        <taxon>Apilactobacillus</taxon>
    </lineage>
</organism>
<dbReference type="EMBL" id="AYYQ01000035">
    <property type="protein sequence ID" value="KRM67783.1"/>
    <property type="molecule type" value="Genomic_DNA"/>
</dbReference>
<sequence>MTAIIILMIVFAALQLVVGLFLFKHQNKPFMSFHPEKNNILSQIIKNFSFIFLSTFVITLISIIISNIVFMMIVLFVGCMVVMALQLTLSKFFLK</sequence>
<keyword evidence="3" id="KW-1185">Reference proteome</keyword>
<dbReference type="OrthoDB" id="2315025at2"/>
<feature type="transmembrane region" description="Helical" evidence="1">
    <location>
        <begin position="44"/>
        <end position="65"/>
    </location>
</feature>